<evidence type="ECO:0000313" key="2">
    <source>
        <dbReference type="Proteomes" id="UP001400166"/>
    </source>
</evidence>
<dbReference type="EMBL" id="JBDJOF010000018">
    <property type="protein sequence ID" value="MEN5390291.1"/>
    <property type="molecule type" value="Genomic_DNA"/>
</dbReference>
<organism evidence="1 2">
    <name type="scientific">Stenotrophomonas hibiscicola</name>
    <dbReference type="NCBI Taxonomy" id="86189"/>
    <lineage>
        <taxon>Bacteria</taxon>
        <taxon>Pseudomonadati</taxon>
        <taxon>Pseudomonadota</taxon>
        <taxon>Gammaproteobacteria</taxon>
        <taxon>Lysobacterales</taxon>
        <taxon>Lysobacteraceae</taxon>
        <taxon>Stenotrophomonas</taxon>
        <taxon>Stenotrophomonas maltophilia group</taxon>
    </lineage>
</organism>
<keyword evidence="2" id="KW-1185">Reference proteome</keyword>
<dbReference type="RefSeq" id="WP_308304915.1">
    <property type="nucleotide sequence ID" value="NZ_JBDJOF010000018.1"/>
</dbReference>
<dbReference type="Proteomes" id="UP001400166">
    <property type="component" value="Unassembled WGS sequence"/>
</dbReference>
<evidence type="ECO:0008006" key="3">
    <source>
        <dbReference type="Google" id="ProtNLM"/>
    </source>
</evidence>
<sequence>MKTNSASRIHGIMSSWKSVKPDLPALSGWQQVLSIESKNGTREFIRASERIHILVDEVDLLRDKLHMRGISASVYGPALMKLENALSPQLLVRQGVHVQQYLTDDVFTALAFCSEILPVEEDGISTEDFADVVSVIHDLELLLAENSMPSELTALLRRHIRLAEMALASYPLRGASAIRDAVKAATGDIFLSESEVSSLPVEQRKTLSGLWRRMNSLADKAIKVDNLVQLTGRVATFLENLAND</sequence>
<gene>
    <name evidence="1" type="ORF">ABE587_10725</name>
</gene>
<proteinExistence type="predicted"/>
<name>A0ABV0CB58_9GAMM</name>
<accession>A0ABV0CB58</accession>
<protein>
    <recommendedName>
        <fullName evidence="3">DUF3150 domain-containing protein</fullName>
    </recommendedName>
</protein>
<evidence type="ECO:0000313" key="1">
    <source>
        <dbReference type="EMBL" id="MEN5390291.1"/>
    </source>
</evidence>
<reference evidence="1 2" key="1">
    <citation type="submission" date="2024-04" db="EMBL/GenBank/DDBJ databases">
        <title>WGS of bacteria from Torrens River.</title>
        <authorList>
            <person name="Wyrsch E.R."/>
            <person name="Drigo B."/>
        </authorList>
    </citation>
    <scope>NUCLEOTIDE SEQUENCE [LARGE SCALE GENOMIC DNA]</scope>
    <source>
        <strain evidence="1 2">TWI153</strain>
    </source>
</reference>
<comment type="caution">
    <text evidence="1">The sequence shown here is derived from an EMBL/GenBank/DDBJ whole genome shotgun (WGS) entry which is preliminary data.</text>
</comment>